<dbReference type="GO" id="GO:0015628">
    <property type="term" value="P:protein secretion by the type II secretion system"/>
    <property type="evidence" value="ECO:0007669"/>
    <property type="project" value="InterPro"/>
</dbReference>
<reference evidence="13" key="1">
    <citation type="submission" date="2020-08" db="EMBL/GenBank/DDBJ databases">
        <title>Ramlibacter sp. USB13 16S ribosomal RNA gene genome sequencing and assembly.</title>
        <authorList>
            <person name="Kang M."/>
        </authorList>
    </citation>
    <scope>NUCLEOTIDE SEQUENCE</scope>
    <source>
        <strain evidence="13">USB13</strain>
    </source>
</reference>
<evidence type="ECO:0000313" key="14">
    <source>
        <dbReference type="Proteomes" id="UP000608513"/>
    </source>
</evidence>
<dbReference type="InterPro" id="IPR045584">
    <property type="entry name" value="Pilin-like"/>
</dbReference>
<dbReference type="GO" id="GO:0005886">
    <property type="term" value="C:plasma membrane"/>
    <property type="evidence" value="ECO:0007669"/>
    <property type="project" value="UniProtKB-SubCell"/>
</dbReference>
<keyword evidence="6 11" id="KW-0812">Transmembrane</keyword>
<evidence type="ECO:0000256" key="4">
    <source>
        <dbReference type="ARBA" id="ARBA00022481"/>
    </source>
</evidence>
<comment type="subcellular location">
    <subcellularLocation>
        <location evidence="1">Cell inner membrane</location>
        <topology evidence="1">Single-pass membrane protein</topology>
    </subcellularLocation>
</comment>
<dbReference type="Proteomes" id="UP000608513">
    <property type="component" value="Unassembled WGS sequence"/>
</dbReference>
<evidence type="ECO:0000259" key="12">
    <source>
        <dbReference type="Pfam" id="PF12019"/>
    </source>
</evidence>
<keyword evidence="14" id="KW-1185">Reference proteome</keyword>
<dbReference type="Pfam" id="PF07963">
    <property type="entry name" value="N_methyl"/>
    <property type="match status" value="1"/>
</dbReference>
<accession>A0A923S9E1</accession>
<proteinExistence type="inferred from homology"/>
<dbReference type="RefSeq" id="WP_187074409.1">
    <property type="nucleotide sequence ID" value="NZ_JACORT010000001.1"/>
</dbReference>
<keyword evidence="7 11" id="KW-1133">Transmembrane helix</keyword>
<name>A0A923S9E1_9BURK</name>
<evidence type="ECO:0000256" key="9">
    <source>
        <dbReference type="ARBA" id="ARBA00025772"/>
    </source>
</evidence>
<evidence type="ECO:0000256" key="10">
    <source>
        <dbReference type="ARBA" id="ARBA00030775"/>
    </source>
</evidence>
<keyword evidence="8 11" id="KW-0472">Membrane</keyword>
<dbReference type="Gene3D" id="3.55.40.10">
    <property type="entry name" value="minor pseudopilin epsh domain"/>
    <property type="match status" value="1"/>
</dbReference>
<organism evidence="13 14">
    <name type="scientific">Ramlibacter cellulosilyticus</name>
    <dbReference type="NCBI Taxonomy" id="2764187"/>
    <lineage>
        <taxon>Bacteria</taxon>
        <taxon>Pseudomonadati</taxon>
        <taxon>Pseudomonadota</taxon>
        <taxon>Betaproteobacteria</taxon>
        <taxon>Burkholderiales</taxon>
        <taxon>Comamonadaceae</taxon>
        <taxon>Ramlibacter</taxon>
    </lineage>
</organism>
<keyword evidence="5" id="KW-0997">Cell inner membrane</keyword>
<comment type="similarity">
    <text evidence="9">Belongs to the GSP H family.</text>
</comment>
<comment type="caution">
    <text evidence="13">The sequence shown here is derived from an EMBL/GenBank/DDBJ whole genome shotgun (WGS) entry which is preliminary data.</text>
</comment>
<evidence type="ECO:0000256" key="7">
    <source>
        <dbReference type="ARBA" id="ARBA00022989"/>
    </source>
</evidence>
<evidence type="ECO:0000256" key="6">
    <source>
        <dbReference type="ARBA" id="ARBA00022692"/>
    </source>
</evidence>
<dbReference type="Pfam" id="PF12019">
    <property type="entry name" value="GspH"/>
    <property type="match status" value="1"/>
</dbReference>
<dbReference type="GO" id="GO:0015627">
    <property type="term" value="C:type II protein secretion system complex"/>
    <property type="evidence" value="ECO:0007669"/>
    <property type="project" value="InterPro"/>
</dbReference>
<dbReference type="EMBL" id="JACORT010000001">
    <property type="protein sequence ID" value="MBC5781659.1"/>
    <property type="molecule type" value="Genomic_DNA"/>
</dbReference>
<dbReference type="InterPro" id="IPR012902">
    <property type="entry name" value="N_methyl_site"/>
</dbReference>
<dbReference type="PROSITE" id="PS00409">
    <property type="entry name" value="PROKAR_NTER_METHYL"/>
    <property type="match status" value="1"/>
</dbReference>
<evidence type="ECO:0000256" key="5">
    <source>
        <dbReference type="ARBA" id="ARBA00022519"/>
    </source>
</evidence>
<gene>
    <name evidence="13" type="ORF">H8N03_01805</name>
</gene>
<keyword evidence="3" id="KW-1003">Cell membrane</keyword>
<evidence type="ECO:0000313" key="13">
    <source>
        <dbReference type="EMBL" id="MBC5781659.1"/>
    </source>
</evidence>
<dbReference type="AlphaFoldDB" id="A0A923S9E1"/>
<dbReference type="SUPFAM" id="SSF54523">
    <property type="entry name" value="Pili subunits"/>
    <property type="match status" value="1"/>
</dbReference>
<evidence type="ECO:0000256" key="2">
    <source>
        <dbReference type="ARBA" id="ARBA00021549"/>
    </source>
</evidence>
<evidence type="ECO:0000256" key="8">
    <source>
        <dbReference type="ARBA" id="ARBA00023136"/>
    </source>
</evidence>
<evidence type="ECO:0000256" key="1">
    <source>
        <dbReference type="ARBA" id="ARBA00004377"/>
    </source>
</evidence>
<dbReference type="NCBIfam" id="TIGR02532">
    <property type="entry name" value="IV_pilin_GFxxxE"/>
    <property type="match status" value="1"/>
</dbReference>
<feature type="transmembrane region" description="Helical" evidence="11">
    <location>
        <begin position="21"/>
        <end position="39"/>
    </location>
</feature>
<keyword evidence="4" id="KW-0488">Methylation</keyword>
<protein>
    <recommendedName>
        <fullName evidence="2">Type II secretion system protein H</fullName>
    </recommendedName>
    <alternativeName>
        <fullName evidence="10">General secretion pathway protein H</fullName>
    </alternativeName>
</protein>
<evidence type="ECO:0000256" key="11">
    <source>
        <dbReference type="SAM" id="Phobius"/>
    </source>
</evidence>
<sequence>MRRTSSTRRGTRQQGFTLVEFIITLVVAAVLLGLAVPGFQKIVSAQRLRAASYNLVSDLVLARSEAVKRRAAVQIVPSASGWGGGWSVQFAGGTLAQRGGLGVAVTSAPAQITFGVDGRVVTTDPAVRIGLEGVSGKRCISLDPSGRPKSVSMECPS</sequence>
<feature type="domain" description="General secretion pathway GspH" evidence="12">
    <location>
        <begin position="54"/>
        <end position="146"/>
    </location>
</feature>
<dbReference type="InterPro" id="IPR022346">
    <property type="entry name" value="T2SS_GspH"/>
</dbReference>
<evidence type="ECO:0000256" key="3">
    <source>
        <dbReference type="ARBA" id="ARBA00022475"/>
    </source>
</evidence>